<evidence type="ECO:0000313" key="2">
    <source>
        <dbReference type="Proteomes" id="UP000265520"/>
    </source>
</evidence>
<comment type="caution">
    <text evidence="1">The sequence shown here is derived from an EMBL/GenBank/DDBJ whole genome shotgun (WGS) entry which is preliminary data.</text>
</comment>
<reference evidence="1 2" key="1">
    <citation type="journal article" date="2018" name="Front. Plant Sci.">
        <title>Red Clover (Trifolium pratense) and Zigzag Clover (T. medium) - A Picture of Genomic Similarities and Differences.</title>
        <authorList>
            <person name="Dluhosova J."/>
            <person name="Istvanek J."/>
            <person name="Nedelnik J."/>
            <person name="Repkova J."/>
        </authorList>
    </citation>
    <scope>NUCLEOTIDE SEQUENCE [LARGE SCALE GENOMIC DNA]</scope>
    <source>
        <strain evidence="2">cv. 10/8</strain>
        <tissue evidence="1">Leaf</tissue>
    </source>
</reference>
<evidence type="ECO:0000313" key="1">
    <source>
        <dbReference type="EMBL" id="MCI62357.1"/>
    </source>
</evidence>
<accession>A0A392TPK5</accession>
<dbReference type="EMBL" id="LXQA010617478">
    <property type="protein sequence ID" value="MCI62357.1"/>
    <property type="molecule type" value="Genomic_DNA"/>
</dbReference>
<name>A0A392TPK5_9FABA</name>
<dbReference type="Proteomes" id="UP000265520">
    <property type="component" value="Unassembled WGS sequence"/>
</dbReference>
<proteinExistence type="predicted"/>
<keyword evidence="2" id="KW-1185">Reference proteome</keyword>
<feature type="non-terminal residue" evidence="1">
    <location>
        <position position="1"/>
    </location>
</feature>
<organism evidence="1 2">
    <name type="scientific">Trifolium medium</name>
    <dbReference type="NCBI Taxonomy" id="97028"/>
    <lineage>
        <taxon>Eukaryota</taxon>
        <taxon>Viridiplantae</taxon>
        <taxon>Streptophyta</taxon>
        <taxon>Embryophyta</taxon>
        <taxon>Tracheophyta</taxon>
        <taxon>Spermatophyta</taxon>
        <taxon>Magnoliopsida</taxon>
        <taxon>eudicotyledons</taxon>
        <taxon>Gunneridae</taxon>
        <taxon>Pentapetalae</taxon>
        <taxon>rosids</taxon>
        <taxon>fabids</taxon>
        <taxon>Fabales</taxon>
        <taxon>Fabaceae</taxon>
        <taxon>Papilionoideae</taxon>
        <taxon>50 kb inversion clade</taxon>
        <taxon>NPAAA clade</taxon>
        <taxon>Hologalegina</taxon>
        <taxon>IRL clade</taxon>
        <taxon>Trifolieae</taxon>
        <taxon>Trifolium</taxon>
    </lineage>
</organism>
<protein>
    <submittedName>
        <fullName evidence="1">Uncharacterized protein</fullName>
    </submittedName>
</protein>
<sequence length="24" mass="2381">DVECGMPHITFPGGVGLASSCESS</sequence>
<dbReference type="AlphaFoldDB" id="A0A392TPK5"/>